<dbReference type="KEGG" id="nfl:COO91_05779"/>
<reference evidence="1 2" key="1">
    <citation type="submission" date="2017-11" db="EMBL/GenBank/DDBJ databases">
        <title>Complete genome of a free-living desiccation-tolerant cyanobacterium and its photosynthetic adaptation to extreme terrestrial habitat.</title>
        <authorList>
            <person name="Shang J."/>
        </authorList>
    </citation>
    <scope>NUCLEOTIDE SEQUENCE [LARGE SCALE GENOMIC DNA]</scope>
    <source>
        <strain evidence="1 2">CCNUN1</strain>
    </source>
</reference>
<gene>
    <name evidence="1" type="ORF">COO91_05779</name>
</gene>
<sequence length="171" mass="19815">MTTAINTDKEYQNRLKQFTSLKSKYQATKYNDSSPSSLLYLILRKVDLGIELTELEFSWLREQELFETVEIVCQKQQSKLEELIKLENEFSHLKSQYQVPKTSGAFKNISIILYPILWKFHSGNALTNSEIEWLKNNGLGGTVALVHKVELERHFFALKAKYQATKYQGSS</sequence>
<accession>A0A2K8SWD5</accession>
<evidence type="ECO:0000313" key="1">
    <source>
        <dbReference type="EMBL" id="AUB39781.1"/>
    </source>
</evidence>
<keyword evidence="2" id="KW-1185">Reference proteome</keyword>
<organism evidence="1 2">
    <name type="scientific">Nostoc flagelliforme CCNUN1</name>
    <dbReference type="NCBI Taxonomy" id="2038116"/>
    <lineage>
        <taxon>Bacteria</taxon>
        <taxon>Bacillati</taxon>
        <taxon>Cyanobacteriota</taxon>
        <taxon>Cyanophyceae</taxon>
        <taxon>Nostocales</taxon>
        <taxon>Nostocaceae</taxon>
        <taxon>Nostoc</taxon>
    </lineage>
</organism>
<dbReference type="EMBL" id="CP024785">
    <property type="protein sequence ID" value="AUB39781.1"/>
    <property type="molecule type" value="Genomic_DNA"/>
</dbReference>
<dbReference type="AlphaFoldDB" id="A0A2K8SWD5"/>
<proteinExistence type="predicted"/>
<evidence type="ECO:0000313" key="2">
    <source>
        <dbReference type="Proteomes" id="UP000232003"/>
    </source>
</evidence>
<dbReference type="RefSeq" id="WP_225912157.1">
    <property type="nucleotide sequence ID" value="NZ_CAWNNC010000001.1"/>
</dbReference>
<name>A0A2K8SWD5_9NOSO</name>
<protein>
    <submittedName>
        <fullName evidence="1">Uncharacterized protein</fullName>
    </submittedName>
</protein>
<dbReference type="Proteomes" id="UP000232003">
    <property type="component" value="Chromosome"/>
</dbReference>